<dbReference type="Pfam" id="PF00698">
    <property type="entry name" value="Acyl_transf_1"/>
    <property type="match status" value="1"/>
</dbReference>
<keyword evidence="3" id="KW-0012">Acyltransferase</keyword>
<dbReference type="STRING" id="1048340.SAMN05444487_101155"/>
<evidence type="ECO:0000256" key="4">
    <source>
        <dbReference type="ARBA" id="ARBA00048462"/>
    </source>
</evidence>
<name>A0A1H2QC44_9BACL</name>
<organism evidence="6 7">
    <name type="scientific">Marininema mesophilum</name>
    <dbReference type="NCBI Taxonomy" id="1048340"/>
    <lineage>
        <taxon>Bacteria</taxon>
        <taxon>Bacillati</taxon>
        <taxon>Bacillota</taxon>
        <taxon>Bacilli</taxon>
        <taxon>Bacillales</taxon>
        <taxon>Thermoactinomycetaceae</taxon>
        <taxon>Marininema</taxon>
    </lineage>
</organism>
<dbReference type="AlphaFoldDB" id="A0A1H2QC44"/>
<dbReference type="GO" id="GO:0006633">
    <property type="term" value="P:fatty acid biosynthetic process"/>
    <property type="evidence" value="ECO:0007669"/>
    <property type="project" value="TreeGrafter"/>
</dbReference>
<reference evidence="6 7" key="1">
    <citation type="submission" date="2016-10" db="EMBL/GenBank/DDBJ databases">
        <authorList>
            <person name="de Groot N.N."/>
        </authorList>
    </citation>
    <scope>NUCLEOTIDE SEQUENCE [LARGE SCALE GENOMIC DNA]</scope>
    <source>
        <strain evidence="6 7">DSM 45610</strain>
    </source>
</reference>
<keyword evidence="2 6" id="KW-0808">Transferase</keyword>
<dbReference type="EC" id="2.3.1.39" evidence="1"/>
<protein>
    <recommendedName>
        <fullName evidence="1">[acyl-carrier-protein] S-malonyltransferase</fullName>
        <ecNumber evidence="1">2.3.1.39</ecNumber>
    </recommendedName>
</protein>
<dbReference type="InterPro" id="IPR016035">
    <property type="entry name" value="Acyl_Trfase/lysoPLipase"/>
</dbReference>
<dbReference type="Gene3D" id="3.40.366.10">
    <property type="entry name" value="Malonyl-Coenzyme A Acyl Carrier Protein, domain 2"/>
    <property type="match status" value="1"/>
</dbReference>
<dbReference type="SMART" id="SM00827">
    <property type="entry name" value="PKS_AT"/>
    <property type="match status" value="1"/>
</dbReference>
<dbReference type="InterPro" id="IPR016036">
    <property type="entry name" value="Malonyl_transacylase_ACP-bd"/>
</dbReference>
<evidence type="ECO:0000313" key="7">
    <source>
        <dbReference type="Proteomes" id="UP000198534"/>
    </source>
</evidence>
<dbReference type="RefSeq" id="WP_091734702.1">
    <property type="nucleotide sequence ID" value="NZ_FNNQ01000001.1"/>
</dbReference>
<evidence type="ECO:0000256" key="3">
    <source>
        <dbReference type="ARBA" id="ARBA00023315"/>
    </source>
</evidence>
<dbReference type="Proteomes" id="UP000198534">
    <property type="component" value="Unassembled WGS sequence"/>
</dbReference>
<keyword evidence="7" id="KW-1185">Reference proteome</keyword>
<dbReference type="SUPFAM" id="SSF55048">
    <property type="entry name" value="Probable ACP-binding domain of malonyl-CoA ACP transacylase"/>
    <property type="match status" value="1"/>
</dbReference>
<accession>A0A1H2QC44</accession>
<dbReference type="Gene3D" id="3.30.70.250">
    <property type="entry name" value="Malonyl-CoA ACP transacylase, ACP-binding"/>
    <property type="match status" value="1"/>
</dbReference>
<evidence type="ECO:0000259" key="5">
    <source>
        <dbReference type="SMART" id="SM00827"/>
    </source>
</evidence>
<dbReference type="InterPro" id="IPR001227">
    <property type="entry name" value="Ac_transferase_dom_sf"/>
</dbReference>
<dbReference type="OrthoDB" id="9805460at2"/>
<gene>
    <name evidence="6" type="ORF">SAMN05444487_101155</name>
</gene>
<sequence length="409" mass="45609">MKVAFMFPGVGSHYAGMGEYFNDNFKIARETFQEASDTLGTDMVSLCMDKSRKLSLDALENAQTALVTVSMAAFRVFEQEIGIKPDAMLGYSLGEYSALCASGVMGFADVLKLVHSRGLIVSEYAASIDGTMAWVNNLEPETVEQICAEVKKAGEEVVVSAYDTPQKTSISGSNAGIRLAGEKVVERGGIPIPLRMSGPFHSPLMKPAADRYRELLIDSKIHSPNVPVIANRSALLYRDVEGVLDNLWLQLVEPVRWLDSLRYLLQEGMTIAVEMGPKDVLKYLLKAVDPNLLMVNYEKEKDVRRTEQALVVQETEYNQVITNCLAVVAGTRNYSTDLADYERRVVLPFRQVQHRYEELAASESSPKLSDVQRALQMMQGALTAKRIRGEERERHLQRVLNNKVLQMHG</sequence>
<dbReference type="PANTHER" id="PTHR42681">
    <property type="entry name" value="MALONYL-COA-ACYL CARRIER PROTEIN TRANSACYLASE, MITOCHONDRIAL"/>
    <property type="match status" value="1"/>
</dbReference>
<dbReference type="InterPro" id="IPR014043">
    <property type="entry name" value="Acyl_transferase_dom"/>
</dbReference>
<evidence type="ECO:0000313" key="6">
    <source>
        <dbReference type="EMBL" id="SDW03989.1"/>
    </source>
</evidence>
<evidence type="ECO:0000256" key="1">
    <source>
        <dbReference type="ARBA" id="ARBA00013258"/>
    </source>
</evidence>
<dbReference type="GO" id="GO:0004314">
    <property type="term" value="F:[acyl-carrier-protein] S-malonyltransferase activity"/>
    <property type="evidence" value="ECO:0007669"/>
    <property type="project" value="UniProtKB-EC"/>
</dbReference>
<dbReference type="SUPFAM" id="SSF52151">
    <property type="entry name" value="FabD/lysophospholipase-like"/>
    <property type="match status" value="1"/>
</dbReference>
<proteinExistence type="predicted"/>
<dbReference type="InterPro" id="IPR050858">
    <property type="entry name" value="Mal-CoA-ACP_Trans/PKS_FabD"/>
</dbReference>
<dbReference type="PANTHER" id="PTHR42681:SF1">
    <property type="entry name" value="MALONYL-COA-ACYL CARRIER PROTEIN TRANSACYLASE, MITOCHONDRIAL"/>
    <property type="match status" value="1"/>
</dbReference>
<dbReference type="EMBL" id="FNNQ01000001">
    <property type="protein sequence ID" value="SDW03989.1"/>
    <property type="molecule type" value="Genomic_DNA"/>
</dbReference>
<comment type="catalytic activity">
    <reaction evidence="4">
        <text>holo-[ACP] + malonyl-CoA = malonyl-[ACP] + CoA</text>
        <dbReference type="Rhea" id="RHEA:41792"/>
        <dbReference type="Rhea" id="RHEA-COMP:9623"/>
        <dbReference type="Rhea" id="RHEA-COMP:9685"/>
        <dbReference type="ChEBI" id="CHEBI:57287"/>
        <dbReference type="ChEBI" id="CHEBI:57384"/>
        <dbReference type="ChEBI" id="CHEBI:64479"/>
        <dbReference type="ChEBI" id="CHEBI:78449"/>
        <dbReference type="EC" id="2.3.1.39"/>
    </reaction>
</comment>
<dbReference type="GO" id="GO:0005829">
    <property type="term" value="C:cytosol"/>
    <property type="evidence" value="ECO:0007669"/>
    <property type="project" value="TreeGrafter"/>
</dbReference>
<feature type="domain" description="Malonyl-CoA:ACP transacylase (MAT)" evidence="5">
    <location>
        <begin position="6"/>
        <end position="334"/>
    </location>
</feature>
<evidence type="ECO:0000256" key="2">
    <source>
        <dbReference type="ARBA" id="ARBA00022679"/>
    </source>
</evidence>